<dbReference type="EMBL" id="MFVT01000028">
    <property type="protein sequence ID" value="OGJ03164.1"/>
    <property type="molecule type" value="Genomic_DNA"/>
</dbReference>
<proteinExistence type="predicted"/>
<reference evidence="1 2" key="1">
    <citation type="journal article" date="2016" name="Nat. Commun.">
        <title>Thousands of microbial genomes shed light on interconnected biogeochemical processes in an aquifer system.</title>
        <authorList>
            <person name="Anantharaman K."/>
            <person name="Brown C.T."/>
            <person name="Hug L.A."/>
            <person name="Sharon I."/>
            <person name="Castelle C.J."/>
            <person name="Probst A.J."/>
            <person name="Thomas B.C."/>
            <person name="Singh A."/>
            <person name="Wilkins M.J."/>
            <person name="Karaoz U."/>
            <person name="Brodie E.L."/>
            <person name="Williams K.H."/>
            <person name="Hubbard S.S."/>
            <person name="Banfield J.F."/>
        </authorList>
    </citation>
    <scope>NUCLEOTIDE SEQUENCE [LARGE SCALE GENOMIC DNA]</scope>
</reference>
<name>A0A1F6Y9S7_9BACT</name>
<organism evidence="1 2">
    <name type="scientific">Candidatus Nomurabacteria bacterium RIFCSPLOWO2_12_FULL_41_10</name>
    <dbReference type="NCBI Taxonomy" id="1801795"/>
    <lineage>
        <taxon>Bacteria</taxon>
        <taxon>Candidatus Nomuraibacteriota</taxon>
    </lineage>
</organism>
<gene>
    <name evidence="1" type="ORF">A3F97_00135</name>
</gene>
<comment type="caution">
    <text evidence="1">The sequence shown here is derived from an EMBL/GenBank/DDBJ whole genome shotgun (WGS) entry which is preliminary data.</text>
</comment>
<dbReference type="AlphaFoldDB" id="A0A1F6Y9S7"/>
<evidence type="ECO:0000313" key="1">
    <source>
        <dbReference type="EMBL" id="OGJ03164.1"/>
    </source>
</evidence>
<dbReference type="Proteomes" id="UP000176826">
    <property type="component" value="Unassembled WGS sequence"/>
</dbReference>
<sequence length="72" mass="8302">MSLAHSAKKKKSEILTEHSHIIIYGKNISQSQSFEETEIFYSSQESMFSLRAGECFYAGFWHLPHLLPRIGK</sequence>
<accession>A0A1F6Y9S7</accession>
<evidence type="ECO:0000313" key="2">
    <source>
        <dbReference type="Proteomes" id="UP000176826"/>
    </source>
</evidence>
<protein>
    <submittedName>
        <fullName evidence="1">Uncharacterized protein</fullName>
    </submittedName>
</protein>